<dbReference type="PANTHER" id="PTHR34818">
    <property type="entry name" value="PROTEIN BLI-3"/>
    <property type="match status" value="1"/>
</dbReference>
<dbReference type="InterPro" id="IPR012349">
    <property type="entry name" value="Split_barrel_FMN-bd"/>
</dbReference>
<gene>
    <name evidence="2" type="ORF">GGR93_001956</name>
</gene>
<feature type="domain" description="General stress protein FMN-binding split barrel" evidence="1">
    <location>
        <begin position="6"/>
        <end position="149"/>
    </location>
</feature>
<dbReference type="PANTHER" id="PTHR34818:SF1">
    <property type="entry name" value="PROTEIN BLI-3"/>
    <property type="match status" value="1"/>
</dbReference>
<dbReference type="Pfam" id="PF16242">
    <property type="entry name" value="Pyrid_ox_like"/>
    <property type="match status" value="1"/>
</dbReference>
<dbReference type="AlphaFoldDB" id="A0A7W6M8S5"/>
<dbReference type="SUPFAM" id="SSF50475">
    <property type="entry name" value="FMN-binding split barrel"/>
    <property type="match status" value="1"/>
</dbReference>
<organism evidence="2 3">
    <name type="scientific">Sulfitobacter noctilucicola</name>
    <dbReference type="NCBI Taxonomy" id="1342301"/>
    <lineage>
        <taxon>Bacteria</taxon>
        <taxon>Pseudomonadati</taxon>
        <taxon>Pseudomonadota</taxon>
        <taxon>Alphaproteobacteria</taxon>
        <taxon>Rhodobacterales</taxon>
        <taxon>Roseobacteraceae</taxon>
        <taxon>Sulfitobacter</taxon>
    </lineage>
</organism>
<dbReference type="EMBL" id="JACIFU010000002">
    <property type="protein sequence ID" value="MBB4174183.1"/>
    <property type="molecule type" value="Genomic_DNA"/>
</dbReference>
<dbReference type="RefSeq" id="WP_025057009.1">
    <property type="nucleotide sequence ID" value="NZ_JACIFU010000002.1"/>
</dbReference>
<dbReference type="InterPro" id="IPR052917">
    <property type="entry name" value="Stress-Dev_Protein"/>
</dbReference>
<name>A0A7W6M8S5_9RHOB</name>
<dbReference type="Gene3D" id="2.30.110.10">
    <property type="entry name" value="Electron Transport, Fmn-binding Protein, Chain A"/>
    <property type="match status" value="1"/>
</dbReference>
<keyword evidence="3" id="KW-1185">Reference proteome</keyword>
<dbReference type="OrthoDB" id="1432662at2"/>
<proteinExistence type="predicted"/>
<accession>A0A7W6M8S5</accession>
<sequence length="158" mass="17548">MTDNIKEEFWDRLEDARVGMLSAGAARAVPMSHYVDDDHPEQGIWFITAKQTDLAQAAAAGPESTFIVNSTGQSLYARIDGTLHLSHDTAQLDRLWNFVADAWFEGGKQDPDVQLLNFKPTTAEIWVTGGSMKFLYEVAKANLTDSKPDMGEHKVISF</sequence>
<dbReference type="InterPro" id="IPR038725">
    <property type="entry name" value="YdaG_split_barrel_FMN-bd"/>
</dbReference>
<evidence type="ECO:0000313" key="2">
    <source>
        <dbReference type="EMBL" id="MBB4174183.1"/>
    </source>
</evidence>
<evidence type="ECO:0000313" key="3">
    <source>
        <dbReference type="Proteomes" id="UP000565745"/>
    </source>
</evidence>
<reference evidence="2 3" key="1">
    <citation type="submission" date="2020-08" db="EMBL/GenBank/DDBJ databases">
        <title>Genomic Encyclopedia of Type Strains, Phase IV (KMG-IV): sequencing the most valuable type-strain genomes for metagenomic binning, comparative biology and taxonomic classification.</title>
        <authorList>
            <person name="Goeker M."/>
        </authorList>
    </citation>
    <scope>NUCLEOTIDE SEQUENCE [LARGE SCALE GENOMIC DNA]</scope>
    <source>
        <strain evidence="2 3">DSM 101015</strain>
    </source>
</reference>
<protein>
    <submittedName>
        <fullName evidence="2">General stress protein 26</fullName>
    </submittedName>
</protein>
<comment type="caution">
    <text evidence="2">The sequence shown here is derived from an EMBL/GenBank/DDBJ whole genome shotgun (WGS) entry which is preliminary data.</text>
</comment>
<dbReference type="Proteomes" id="UP000565745">
    <property type="component" value="Unassembled WGS sequence"/>
</dbReference>
<evidence type="ECO:0000259" key="1">
    <source>
        <dbReference type="Pfam" id="PF16242"/>
    </source>
</evidence>